<name>A0ABV6J1L8_9BACL</name>
<accession>A0ABV6J1L8</accession>
<dbReference type="Proteomes" id="UP001589818">
    <property type="component" value="Unassembled WGS sequence"/>
</dbReference>
<keyword evidence="2 5" id="KW-0238">DNA-binding</keyword>
<protein>
    <submittedName>
        <fullName evidence="5">DeoR/GlpR family DNA-binding transcription regulator</fullName>
    </submittedName>
</protein>
<dbReference type="PROSITE" id="PS51000">
    <property type="entry name" value="HTH_DEOR_2"/>
    <property type="match status" value="1"/>
</dbReference>
<dbReference type="Pfam" id="PF00455">
    <property type="entry name" value="DeoRC"/>
    <property type="match status" value="1"/>
</dbReference>
<dbReference type="GO" id="GO:0003677">
    <property type="term" value="F:DNA binding"/>
    <property type="evidence" value="ECO:0007669"/>
    <property type="project" value="UniProtKB-KW"/>
</dbReference>
<dbReference type="PRINTS" id="PR00037">
    <property type="entry name" value="HTHLACR"/>
</dbReference>
<dbReference type="Pfam" id="PF08220">
    <property type="entry name" value="HTH_DeoR"/>
    <property type="match status" value="1"/>
</dbReference>
<proteinExistence type="predicted"/>
<dbReference type="PROSITE" id="PS00894">
    <property type="entry name" value="HTH_DEOR_1"/>
    <property type="match status" value="1"/>
</dbReference>
<dbReference type="SUPFAM" id="SSF46785">
    <property type="entry name" value="Winged helix' DNA-binding domain"/>
    <property type="match status" value="1"/>
</dbReference>
<organism evidence="5 6">
    <name type="scientific">Paenibacillus mendelii</name>
    <dbReference type="NCBI Taxonomy" id="206163"/>
    <lineage>
        <taxon>Bacteria</taxon>
        <taxon>Bacillati</taxon>
        <taxon>Bacillota</taxon>
        <taxon>Bacilli</taxon>
        <taxon>Bacillales</taxon>
        <taxon>Paenibacillaceae</taxon>
        <taxon>Paenibacillus</taxon>
    </lineage>
</organism>
<keyword evidence="3" id="KW-0804">Transcription</keyword>
<dbReference type="SUPFAM" id="SSF100950">
    <property type="entry name" value="NagB/RpiA/CoA transferase-like"/>
    <property type="match status" value="1"/>
</dbReference>
<dbReference type="PANTHER" id="PTHR30363">
    <property type="entry name" value="HTH-TYPE TRANSCRIPTIONAL REGULATOR SRLR-RELATED"/>
    <property type="match status" value="1"/>
</dbReference>
<dbReference type="SMART" id="SM00420">
    <property type="entry name" value="HTH_DEOR"/>
    <property type="match status" value="1"/>
</dbReference>
<gene>
    <name evidence="5" type="ORF">ACFFJ8_00015</name>
</gene>
<dbReference type="SMART" id="SM01134">
    <property type="entry name" value="DeoRC"/>
    <property type="match status" value="1"/>
</dbReference>
<dbReference type="InterPro" id="IPR018356">
    <property type="entry name" value="Tscrpt_reg_HTH_DeoR_CS"/>
</dbReference>
<evidence type="ECO:0000256" key="3">
    <source>
        <dbReference type="ARBA" id="ARBA00023163"/>
    </source>
</evidence>
<dbReference type="InterPro" id="IPR037171">
    <property type="entry name" value="NagB/RpiA_transferase-like"/>
</dbReference>
<evidence type="ECO:0000313" key="6">
    <source>
        <dbReference type="Proteomes" id="UP001589818"/>
    </source>
</evidence>
<feature type="domain" description="HTH deoR-type" evidence="4">
    <location>
        <begin position="9"/>
        <end position="64"/>
    </location>
</feature>
<dbReference type="PANTHER" id="PTHR30363:SF44">
    <property type="entry name" value="AGA OPERON TRANSCRIPTIONAL REPRESSOR-RELATED"/>
    <property type="match status" value="1"/>
</dbReference>
<reference evidence="5 6" key="1">
    <citation type="submission" date="2024-09" db="EMBL/GenBank/DDBJ databases">
        <authorList>
            <person name="Sun Q."/>
            <person name="Mori K."/>
        </authorList>
    </citation>
    <scope>NUCLEOTIDE SEQUENCE [LARGE SCALE GENOMIC DNA]</scope>
    <source>
        <strain evidence="5 6">CCM 4839</strain>
    </source>
</reference>
<dbReference type="RefSeq" id="WP_204822446.1">
    <property type="nucleotide sequence ID" value="NZ_JANHOF010000019.1"/>
</dbReference>
<evidence type="ECO:0000259" key="4">
    <source>
        <dbReference type="PROSITE" id="PS51000"/>
    </source>
</evidence>
<keyword evidence="1" id="KW-0805">Transcription regulation</keyword>
<evidence type="ECO:0000256" key="1">
    <source>
        <dbReference type="ARBA" id="ARBA00023015"/>
    </source>
</evidence>
<dbReference type="InterPro" id="IPR050313">
    <property type="entry name" value="Carb_Metab_HTH_regulators"/>
</dbReference>
<dbReference type="Gene3D" id="3.40.50.1360">
    <property type="match status" value="1"/>
</dbReference>
<dbReference type="EMBL" id="JBHLVF010000001">
    <property type="protein sequence ID" value="MFC0389749.1"/>
    <property type="molecule type" value="Genomic_DNA"/>
</dbReference>
<dbReference type="InterPro" id="IPR036390">
    <property type="entry name" value="WH_DNA-bd_sf"/>
</dbReference>
<evidence type="ECO:0000313" key="5">
    <source>
        <dbReference type="EMBL" id="MFC0389749.1"/>
    </source>
</evidence>
<comment type="caution">
    <text evidence="5">The sequence shown here is derived from an EMBL/GenBank/DDBJ whole genome shotgun (WGS) entry which is preliminary data.</text>
</comment>
<dbReference type="InterPro" id="IPR001034">
    <property type="entry name" value="DeoR_HTH"/>
</dbReference>
<keyword evidence="6" id="KW-1185">Reference proteome</keyword>
<dbReference type="InterPro" id="IPR014036">
    <property type="entry name" value="DeoR-like_C"/>
</dbReference>
<dbReference type="InterPro" id="IPR036388">
    <property type="entry name" value="WH-like_DNA-bd_sf"/>
</dbReference>
<evidence type="ECO:0000256" key="2">
    <source>
        <dbReference type="ARBA" id="ARBA00023125"/>
    </source>
</evidence>
<dbReference type="Gene3D" id="1.10.10.10">
    <property type="entry name" value="Winged helix-like DNA-binding domain superfamily/Winged helix DNA-binding domain"/>
    <property type="match status" value="1"/>
</dbReference>
<sequence>MAIPPLPKAEARRQQLLELLKLHKKLSIHEMIQHMNCSEATVRRDLDLLEQTGEIFRTAGGARYHDPLRGVSFHEKEQLYWKEKEIIAAKAASLVQQGDIVGLTGGTTTFLIARELKNRPEITVVTNAVNIAMELAESQQVQVVLTGGVMSNETFELSGPLAEAKLEGLHINKMFIGVDGIHPISGLTTHSELEARMAQIMMSRSDSAIAVFDGSKANKSSIFPISPLGKLEAIVCNTPLQGELLAVCEQESITLHLAGGSPAQSAAPNEFPRR</sequence>